<keyword evidence="2" id="KW-1185">Reference proteome</keyword>
<evidence type="ECO:0000313" key="1">
    <source>
        <dbReference type="EMBL" id="MCI75736.1"/>
    </source>
</evidence>
<proteinExistence type="predicted"/>
<feature type="non-terminal residue" evidence="1">
    <location>
        <position position="1"/>
    </location>
</feature>
<dbReference type="AlphaFoldDB" id="A0A392UTA4"/>
<comment type="caution">
    <text evidence="1">The sequence shown here is derived from an EMBL/GenBank/DDBJ whole genome shotgun (WGS) entry which is preliminary data.</text>
</comment>
<reference evidence="1 2" key="1">
    <citation type="journal article" date="2018" name="Front. Plant Sci.">
        <title>Red Clover (Trifolium pratense) and Zigzag Clover (T. medium) - A Picture of Genomic Similarities and Differences.</title>
        <authorList>
            <person name="Dluhosova J."/>
            <person name="Istvanek J."/>
            <person name="Nedelnik J."/>
            <person name="Repkova J."/>
        </authorList>
    </citation>
    <scope>NUCLEOTIDE SEQUENCE [LARGE SCALE GENOMIC DNA]</scope>
    <source>
        <strain evidence="2">cv. 10/8</strain>
        <tissue evidence="1">Leaf</tissue>
    </source>
</reference>
<protein>
    <submittedName>
        <fullName evidence="1">Uncharacterized protein</fullName>
    </submittedName>
</protein>
<evidence type="ECO:0000313" key="2">
    <source>
        <dbReference type="Proteomes" id="UP000265520"/>
    </source>
</evidence>
<organism evidence="1 2">
    <name type="scientific">Trifolium medium</name>
    <dbReference type="NCBI Taxonomy" id="97028"/>
    <lineage>
        <taxon>Eukaryota</taxon>
        <taxon>Viridiplantae</taxon>
        <taxon>Streptophyta</taxon>
        <taxon>Embryophyta</taxon>
        <taxon>Tracheophyta</taxon>
        <taxon>Spermatophyta</taxon>
        <taxon>Magnoliopsida</taxon>
        <taxon>eudicotyledons</taxon>
        <taxon>Gunneridae</taxon>
        <taxon>Pentapetalae</taxon>
        <taxon>rosids</taxon>
        <taxon>fabids</taxon>
        <taxon>Fabales</taxon>
        <taxon>Fabaceae</taxon>
        <taxon>Papilionoideae</taxon>
        <taxon>50 kb inversion clade</taxon>
        <taxon>NPAAA clade</taxon>
        <taxon>Hologalegina</taxon>
        <taxon>IRL clade</taxon>
        <taxon>Trifolieae</taxon>
        <taxon>Trifolium</taxon>
    </lineage>
</organism>
<accession>A0A392UTA4</accession>
<dbReference type="Proteomes" id="UP000265520">
    <property type="component" value="Unassembled WGS sequence"/>
</dbReference>
<sequence>SKKGKDLVFLPPPPPPRSGFDLEGFKRECVYDFKNMVKDAFRSDRRGGSLNDVFRPWW</sequence>
<name>A0A392UTA4_9FABA</name>
<dbReference type="EMBL" id="LXQA010889916">
    <property type="protein sequence ID" value="MCI75736.1"/>
    <property type="molecule type" value="Genomic_DNA"/>
</dbReference>